<proteinExistence type="predicted"/>
<evidence type="ECO:0000313" key="2">
    <source>
        <dbReference type="EMBL" id="GHH59500.1"/>
    </source>
</evidence>
<organism evidence="2 3">
    <name type="scientific">Kitasatospora indigofera</name>
    <dbReference type="NCBI Taxonomy" id="67307"/>
    <lineage>
        <taxon>Bacteria</taxon>
        <taxon>Bacillati</taxon>
        <taxon>Actinomycetota</taxon>
        <taxon>Actinomycetes</taxon>
        <taxon>Kitasatosporales</taxon>
        <taxon>Streptomycetaceae</taxon>
        <taxon>Kitasatospora</taxon>
    </lineage>
</organism>
<dbReference type="Proteomes" id="UP000617734">
    <property type="component" value="Unassembled WGS sequence"/>
</dbReference>
<keyword evidence="1" id="KW-0812">Transmembrane</keyword>
<reference evidence="2" key="2">
    <citation type="submission" date="2020-09" db="EMBL/GenBank/DDBJ databases">
        <authorList>
            <person name="Sun Q."/>
            <person name="Ohkuma M."/>
        </authorList>
    </citation>
    <scope>NUCLEOTIDE SEQUENCE</scope>
    <source>
        <strain evidence="2">JCM 4646</strain>
    </source>
</reference>
<name>A0A919KJM4_9ACTN</name>
<gene>
    <name evidence="2" type="ORF">GCM10018781_02790</name>
</gene>
<feature type="transmembrane region" description="Helical" evidence="1">
    <location>
        <begin position="26"/>
        <end position="45"/>
    </location>
</feature>
<evidence type="ECO:0000256" key="1">
    <source>
        <dbReference type="SAM" id="Phobius"/>
    </source>
</evidence>
<dbReference type="GeneID" id="95350825"/>
<keyword evidence="1" id="KW-1133">Transmembrane helix</keyword>
<evidence type="ECO:0000313" key="3">
    <source>
        <dbReference type="Proteomes" id="UP000617734"/>
    </source>
</evidence>
<keyword evidence="3" id="KW-1185">Reference proteome</keyword>
<reference evidence="2" key="1">
    <citation type="journal article" date="2014" name="Int. J. Syst. Evol. Microbiol.">
        <title>Complete genome sequence of Corynebacterium casei LMG S-19264T (=DSM 44701T), isolated from a smear-ripened cheese.</title>
        <authorList>
            <consortium name="US DOE Joint Genome Institute (JGI-PGF)"/>
            <person name="Walter F."/>
            <person name="Albersmeier A."/>
            <person name="Kalinowski J."/>
            <person name="Ruckert C."/>
        </authorList>
    </citation>
    <scope>NUCLEOTIDE SEQUENCE</scope>
    <source>
        <strain evidence="2">JCM 4646</strain>
    </source>
</reference>
<protein>
    <submittedName>
        <fullName evidence="2">Uncharacterized protein</fullName>
    </submittedName>
</protein>
<dbReference type="EMBL" id="BNBO01000001">
    <property type="protein sequence ID" value="GHH59500.1"/>
    <property type="molecule type" value="Genomic_DNA"/>
</dbReference>
<accession>A0A919KJM4</accession>
<keyword evidence="1" id="KW-0472">Membrane</keyword>
<dbReference type="RefSeq" id="WP_190208857.1">
    <property type="nucleotide sequence ID" value="NZ_BNBO01000001.1"/>
</dbReference>
<sequence length="60" mass="6205">MTFTVSAVLFFGVVLGVLVRSRQTTGLAACVAVAFGFLLASTDFAPAVRDLLSRAVSVGQ</sequence>
<dbReference type="AlphaFoldDB" id="A0A919KJM4"/>
<comment type="caution">
    <text evidence="2">The sequence shown here is derived from an EMBL/GenBank/DDBJ whole genome shotgun (WGS) entry which is preliminary data.</text>
</comment>